<dbReference type="Pfam" id="PF20703">
    <property type="entry name" value="nSTAND1"/>
    <property type="match status" value="1"/>
</dbReference>
<dbReference type="PRINTS" id="PR00320">
    <property type="entry name" value="GPROTEINBRPT"/>
</dbReference>
<dbReference type="Proteomes" id="UP000813215">
    <property type="component" value="Unassembled WGS sequence"/>
</dbReference>
<keyword evidence="5" id="KW-1133">Transmembrane helix</keyword>
<dbReference type="EMBL" id="JAHHHW010000107">
    <property type="protein sequence ID" value="MBW4433613.1"/>
    <property type="molecule type" value="Genomic_DNA"/>
</dbReference>
<feature type="repeat" description="WD" evidence="3">
    <location>
        <begin position="1169"/>
        <end position="1204"/>
    </location>
</feature>
<dbReference type="SUPFAM" id="SSF50978">
    <property type="entry name" value="WD40 repeat-like"/>
    <property type="match status" value="1"/>
</dbReference>
<organism evidence="8 9">
    <name type="scientific">Pelatocladus maniniholoensis HA4357-MV3</name>
    <dbReference type="NCBI Taxonomy" id="1117104"/>
    <lineage>
        <taxon>Bacteria</taxon>
        <taxon>Bacillati</taxon>
        <taxon>Cyanobacteriota</taxon>
        <taxon>Cyanophyceae</taxon>
        <taxon>Nostocales</taxon>
        <taxon>Nostocaceae</taxon>
        <taxon>Pelatocladus</taxon>
    </lineage>
</organism>
<dbReference type="Gene3D" id="3.40.50.1460">
    <property type="match status" value="1"/>
</dbReference>
<feature type="transmembrane region" description="Helical" evidence="5">
    <location>
        <begin position="1051"/>
        <end position="1072"/>
    </location>
</feature>
<name>A0A9E3HA69_9NOST</name>
<feature type="domain" description="Novel STAND NTPase 1" evidence="7">
    <location>
        <begin position="249"/>
        <end position="658"/>
    </location>
</feature>
<gene>
    <name evidence="8" type="ORF">KME28_18310</name>
</gene>
<evidence type="ECO:0000259" key="6">
    <source>
        <dbReference type="Pfam" id="PF00656"/>
    </source>
</evidence>
<feature type="repeat" description="WD" evidence="3">
    <location>
        <begin position="786"/>
        <end position="817"/>
    </location>
</feature>
<keyword evidence="4" id="KW-0175">Coiled coil</keyword>
<feature type="transmembrane region" description="Helical" evidence="5">
    <location>
        <begin position="896"/>
        <end position="917"/>
    </location>
</feature>
<comment type="caution">
    <text evidence="8">The sequence shown here is derived from an EMBL/GenBank/DDBJ whole genome shotgun (WGS) entry which is preliminary data.</text>
</comment>
<dbReference type="InterPro" id="IPR019775">
    <property type="entry name" value="WD40_repeat_CS"/>
</dbReference>
<evidence type="ECO:0000256" key="1">
    <source>
        <dbReference type="ARBA" id="ARBA00022574"/>
    </source>
</evidence>
<feature type="repeat" description="WD" evidence="3">
    <location>
        <begin position="1085"/>
        <end position="1117"/>
    </location>
</feature>
<dbReference type="SUPFAM" id="SSF52540">
    <property type="entry name" value="P-loop containing nucleoside triphosphate hydrolases"/>
    <property type="match status" value="1"/>
</dbReference>
<dbReference type="InterPro" id="IPR020472">
    <property type="entry name" value="WD40_PAC1"/>
</dbReference>
<dbReference type="PROSITE" id="PS50082">
    <property type="entry name" value="WD_REPEATS_2"/>
    <property type="match status" value="7"/>
</dbReference>
<dbReference type="GO" id="GO:0004197">
    <property type="term" value="F:cysteine-type endopeptidase activity"/>
    <property type="evidence" value="ECO:0007669"/>
    <property type="project" value="InterPro"/>
</dbReference>
<feature type="transmembrane region" description="Helical" evidence="5">
    <location>
        <begin position="944"/>
        <end position="966"/>
    </location>
</feature>
<evidence type="ECO:0000256" key="2">
    <source>
        <dbReference type="ARBA" id="ARBA00022737"/>
    </source>
</evidence>
<feature type="coiled-coil region" evidence="4">
    <location>
        <begin position="698"/>
        <end position="732"/>
    </location>
</feature>
<dbReference type="PANTHER" id="PTHR22847:SF637">
    <property type="entry name" value="WD REPEAT DOMAIN 5B"/>
    <property type="match status" value="1"/>
</dbReference>
<dbReference type="Gene3D" id="3.40.50.300">
    <property type="entry name" value="P-loop containing nucleotide triphosphate hydrolases"/>
    <property type="match status" value="1"/>
</dbReference>
<evidence type="ECO:0000256" key="5">
    <source>
        <dbReference type="SAM" id="Phobius"/>
    </source>
</evidence>
<dbReference type="InterPro" id="IPR049052">
    <property type="entry name" value="nSTAND1"/>
</dbReference>
<reference evidence="8" key="1">
    <citation type="submission" date="2021-05" db="EMBL/GenBank/DDBJ databases">
        <authorList>
            <person name="Pietrasiak N."/>
            <person name="Ward R."/>
            <person name="Stajich J.E."/>
            <person name="Kurbessoian T."/>
        </authorList>
    </citation>
    <scope>NUCLEOTIDE SEQUENCE</scope>
    <source>
        <strain evidence="8">HA4357-MV3</strain>
    </source>
</reference>
<dbReference type="PANTHER" id="PTHR22847">
    <property type="entry name" value="WD40 REPEAT PROTEIN"/>
    <property type="match status" value="1"/>
</dbReference>
<dbReference type="SMART" id="SM00320">
    <property type="entry name" value="WD40"/>
    <property type="match status" value="7"/>
</dbReference>
<feature type="domain" description="Peptidase C14 caspase" evidence="6">
    <location>
        <begin position="12"/>
        <end position="222"/>
    </location>
</feature>
<feature type="repeat" description="WD" evidence="3">
    <location>
        <begin position="1127"/>
        <end position="1161"/>
    </location>
</feature>
<evidence type="ECO:0000259" key="7">
    <source>
        <dbReference type="Pfam" id="PF20703"/>
    </source>
</evidence>
<dbReference type="GO" id="GO:0006508">
    <property type="term" value="P:proteolysis"/>
    <property type="evidence" value="ECO:0007669"/>
    <property type="project" value="InterPro"/>
</dbReference>
<evidence type="ECO:0000256" key="3">
    <source>
        <dbReference type="PROSITE-ProRule" id="PRU00221"/>
    </source>
</evidence>
<accession>A0A9E3HA69</accession>
<evidence type="ECO:0000313" key="8">
    <source>
        <dbReference type="EMBL" id="MBW4433613.1"/>
    </source>
</evidence>
<feature type="repeat" description="WD" evidence="3">
    <location>
        <begin position="827"/>
        <end position="859"/>
    </location>
</feature>
<dbReference type="PROSITE" id="PS50294">
    <property type="entry name" value="WD_REPEATS_REGION"/>
    <property type="match status" value="7"/>
</dbReference>
<reference evidence="8" key="2">
    <citation type="journal article" date="2022" name="Microbiol. Resour. Announc.">
        <title>Metagenome Sequencing to Explore Phylogenomics of Terrestrial Cyanobacteria.</title>
        <authorList>
            <person name="Ward R.D."/>
            <person name="Stajich J.E."/>
            <person name="Johansen J.R."/>
            <person name="Huntemann M."/>
            <person name="Clum A."/>
            <person name="Foster B."/>
            <person name="Foster B."/>
            <person name="Roux S."/>
            <person name="Palaniappan K."/>
            <person name="Varghese N."/>
            <person name="Mukherjee S."/>
            <person name="Reddy T.B.K."/>
            <person name="Daum C."/>
            <person name="Copeland A."/>
            <person name="Chen I.A."/>
            <person name="Ivanova N.N."/>
            <person name="Kyrpides N.C."/>
            <person name="Shapiro N."/>
            <person name="Eloe-Fadrosh E.A."/>
            <person name="Pietrasiak N."/>
        </authorList>
    </citation>
    <scope>NUCLEOTIDE SEQUENCE</scope>
    <source>
        <strain evidence="8">HA4357-MV3</strain>
    </source>
</reference>
<keyword evidence="5" id="KW-0472">Membrane</keyword>
<dbReference type="AlphaFoldDB" id="A0A9E3HA69"/>
<evidence type="ECO:0000313" key="9">
    <source>
        <dbReference type="Proteomes" id="UP000813215"/>
    </source>
</evidence>
<sequence length="1249" mass="140404">MLKDKPASKARHLLTPADDAEAIAQILEKYGNFKVRRLPAYNQNGLWQVDPNPKPPVRVRDLQEAISQLFCPPDSSIPDTALLFFAGHGLQKHQGRVLESFLATSDVCPLNDKWGVSLDWLRELLQSSPVRQQIVWLDCCHSGGLLNFTKANPGNLGKVRDRCFIAACRSFEVAYEENNGILSAALLQCLNPEQHPDGCVSNYNLIDFINRQLKNSPQHPIFHNSGSEIILTGKREKIDRAVLLAGVCPYKGLACFDFNDEDPKYFYGRTDLTDQLLEKVRQGNFLAVLGASGSGKSSVVRAGLLHQIHLGQRLGGSDSWLIKIFRPGKHPFQRLVEAFVDSELTEVERSSQLAHIKKLFGELGTTRGLKRLIMTAKAARVILVVDQFEEAFTLCENLRERQLFFESLLGALEQLDGKLCLVLTMRADFLGKCAEHEYSGLASKIQSNLVMVKPMNRQELGQAITEPANQVGLEVERELMEQMLADVEGPGSLPLLQYTLTQLWQQRQIDRLTLKRYTQLGGVKETLQKRADEIYHSLSTEEQKITERIFRELTQLGEGTEDTRRQVLKSDLVTSPQSAEILERVLQKLVNARLVVTSQLRQRGESDLTVTVVDVAHEALIRHWSRLRRWVNENREVDRIARRIKAAAEEWQSQGKSQDYLLSGARLAEAENFFENYADQDLLSGLDQDFIQESQAVRDRALKEKEAQIAALEQANAALKRERNQNNLLNKAFRVIDLLQSKPVDALVLAIQSTGLNLAQLPGNLLDQVKAGGVQAAELAREQNVFRGNQAEVTCVAVNPGDLIASSSKEGTVRLWDTQGNPIGKLIQGHQDSVCAVTFSPDGKTLASGGQDKTVRFWDTQGNLIDQLFPKHKKKVSLRPVLLLLKHCLSNWLSTIGWLVVGCWLNFCYWAIMSLILEDKLLNQSKMDAIHEQMPKWSIEQIDSFSLCVVLVLTLGVLCWLSWSLFKIEGAVTSLTFSPDGKYIVTGHQDKKVRLWNLRGKLICAPFQGHQSDVTSVAFSPDSKEIVSASQDGTLQLWNLWGKPKYKSLDWGHVVTIICLTFFLVSPFYLLWRYFRPGKQIGQRFQGHKDAVTSVAFSPDGQYIVSGSDDKTLRLWDNQGRLIGQPFQGHEGAVTSVAFSPDGKHIVSGSRDRKVRLWDIQGDPIRQPLQGHENDVMSVAFSPDGTYIISGSSDGTVRLWDIHSHASENWEDYLQVACNRLRYHPILKNPETEMAKQACKICQQYVWKG</sequence>
<evidence type="ECO:0000256" key="4">
    <source>
        <dbReference type="SAM" id="Coils"/>
    </source>
</evidence>
<keyword evidence="2" id="KW-0677">Repeat</keyword>
<dbReference type="CDD" id="cd00200">
    <property type="entry name" value="WD40"/>
    <property type="match status" value="1"/>
</dbReference>
<dbReference type="Pfam" id="PF00400">
    <property type="entry name" value="WD40"/>
    <property type="match status" value="7"/>
</dbReference>
<dbReference type="InterPro" id="IPR036322">
    <property type="entry name" value="WD40_repeat_dom_sf"/>
</dbReference>
<dbReference type="PROSITE" id="PS00678">
    <property type="entry name" value="WD_REPEATS_1"/>
    <property type="match status" value="4"/>
</dbReference>
<protein>
    <submittedName>
        <fullName evidence="8">Caspase family protein</fullName>
    </submittedName>
</protein>
<dbReference type="InterPro" id="IPR027417">
    <property type="entry name" value="P-loop_NTPase"/>
</dbReference>
<dbReference type="Pfam" id="PF00656">
    <property type="entry name" value="Peptidase_C14"/>
    <property type="match status" value="1"/>
</dbReference>
<dbReference type="Gene3D" id="2.130.10.10">
    <property type="entry name" value="YVTN repeat-like/Quinoprotein amine dehydrogenase"/>
    <property type="match status" value="3"/>
</dbReference>
<dbReference type="InterPro" id="IPR001680">
    <property type="entry name" value="WD40_rpt"/>
</dbReference>
<keyword evidence="1 3" id="KW-0853">WD repeat</keyword>
<keyword evidence="5" id="KW-0812">Transmembrane</keyword>
<dbReference type="InterPro" id="IPR011600">
    <property type="entry name" value="Pept_C14_caspase"/>
</dbReference>
<feature type="repeat" description="WD" evidence="3">
    <location>
        <begin position="965"/>
        <end position="999"/>
    </location>
</feature>
<proteinExistence type="predicted"/>
<feature type="repeat" description="WD" evidence="3">
    <location>
        <begin position="1007"/>
        <end position="1040"/>
    </location>
</feature>
<dbReference type="InterPro" id="IPR015943">
    <property type="entry name" value="WD40/YVTN_repeat-like_dom_sf"/>
</dbReference>